<evidence type="ECO:0000313" key="1">
    <source>
        <dbReference type="EMBL" id="KFD45812.1"/>
    </source>
</evidence>
<sequence>MEQPGLDEAKGQADIDINAWSCCMMLGKLMDVKGLVRNYLRWQYAVAVSRQATMRATECIVDEVDEKEKIFRHYIPLRNMHRQCHLCAFNNKVVISVHAEVMLAFRIKNQHHGGLRFSFTESCEFAVAASKQAMMIVTEFIVAEVDGKQNFSSLYAAVQYAQLGTVSLLQLMLQVLMRRIAFPGILHKD</sequence>
<gene>
    <name evidence="1" type="ORF">M513_13314</name>
</gene>
<dbReference type="AlphaFoldDB" id="A0A085LLG6"/>
<protein>
    <submittedName>
        <fullName evidence="1">Uncharacterized protein</fullName>
    </submittedName>
</protein>
<dbReference type="Proteomes" id="UP000030764">
    <property type="component" value="Unassembled WGS sequence"/>
</dbReference>
<evidence type="ECO:0000313" key="2">
    <source>
        <dbReference type="Proteomes" id="UP000030764"/>
    </source>
</evidence>
<reference evidence="1 2" key="1">
    <citation type="journal article" date="2014" name="Nat. Genet.">
        <title>Genome and transcriptome of the porcine whipworm Trichuris suis.</title>
        <authorList>
            <person name="Jex A.R."/>
            <person name="Nejsum P."/>
            <person name="Schwarz E.M."/>
            <person name="Hu L."/>
            <person name="Young N.D."/>
            <person name="Hall R.S."/>
            <person name="Korhonen P.K."/>
            <person name="Liao S."/>
            <person name="Thamsborg S."/>
            <person name="Xia J."/>
            <person name="Xu P."/>
            <person name="Wang S."/>
            <person name="Scheerlinck J.P."/>
            <person name="Hofmann A."/>
            <person name="Sternberg P.W."/>
            <person name="Wang J."/>
            <person name="Gasser R.B."/>
        </authorList>
    </citation>
    <scope>NUCLEOTIDE SEQUENCE [LARGE SCALE GENOMIC DNA]</scope>
    <source>
        <strain evidence="1">DCEP-RM93M</strain>
    </source>
</reference>
<accession>A0A085LLG6</accession>
<name>A0A085LLG6_9BILA</name>
<organism evidence="1 2">
    <name type="scientific">Trichuris suis</name>
    <name type="common">pig whipworm</name>
    <dbReference type="NCBI Taxonomy" id="68888"/>
    <lineage>
        <taxon>Eukaryota</taxon>
        <taxon>Metazoa</taxon>
        <taxon>Ecdysozoa</taxon>
        <taxon>Nematoda</taxon>
        <taxon>Enoplea</taxon>
        <taxon>Dorylaimia</taxon>
        <taxon>Trichinellida</taxon>
        <taxon>Trichuridae</taxon>
        <taxon>Trichuris</taxon>
    </lineage>
</organism>
<proteinExistence type="predicted"/>
<dbReference type="EMBL" id="KL363423">
    <property type="protein sequence ID" value="KFD45812.1"/>
    <property type="molecule type" value="Genomic_DNA"/>
</dbReference>
<keyword evidence="2" id="KW-1185">Reference proteome</keyword>